<evidence type="ECO:0000259" key="5">
    <source>
        <dbReference type="Pfam" id="PF01156"/>
    </source>
</evidence>
<comment type="similarity">
    <text evidence="1">Belongs to the IUNH family.</text>
</comment>
<accession>D8LM07</accession>
<feature type="domain" description="Inosine/uridine-preferring nucleoside hydrolase" evidence="5">
    <location>
        <begin position="22"/>
        <end position="318"/>
    </location>
</feature>
<dbReference type="AlphaFoldDB" id="D8LM07"/>
<protein>
    <submittedName>
        <fullName evidence="6">Inosine-adenosine-guanosine-nucleoside hydrolase</fullName>
    </submittedName>
</protein>
<evidence type="ECO:0000256" key="3">
    <source>
        <dbReference type="ARBA" id="ARBA00023295"/>
    </source>
</evidence>
<feature type="compositionally biased region" description="Basic and acidic residues" evidence="4">
    <location>
        <begin position="335"/>
        <end position="347"/>
    </location>
</feature>
<dbReference type="EMBL" id="FN649742">
    <property type="protein sequence ID" value="CBN77221.1"/>
    <property type="molecule type" value="Genomic_DNA"/>
</dbReference>
<keyword evidence="2 6" id="KW-0378">Hydrolase</keyword>
<dbReference type="InterPro" id="IPR001910">
    <property type="entry name" value="Inosine/uridine_hydrolase_dom"/>
</dbReference>
<dbReference type="InParanoid" id="D8LM07"/>
<dbReference type="eggNOG" id="KOG2938">
    <property type="taxonomic scope" value="Eukaryota"/>
</dbReference>
<reference evidence="6 7" key="1">
    <citation type="journal article" date="2010" name="Nature">
        <title>The Ectocarpus genome and the independent evolution of multicellularity in brown algae.</title>
        <authorList>
            <person name="Cock J.M."/>
            <person name="Sterck L."/>
            <person name="Rouze P."/>
            <person name="Scornet D."/>
            <person name="Allen A.E."/>
            <person name="Amoutzias G."/>
            <person name="Anthouard V."/>
            <person name="Artiguenave F."/>
            <person name="Aury J.M."/>
            <person name="Badger J.H."/>
            <person name="Beszteri B."/>
            <person name="Billiau K."/>
            <person name="Bonnet E."/>
            <person name="Bothwell J.H."/>
            <person name="Bowler C."/>
            <person name="Boyen C."/>
            <person name="Brownlee C."/>
            <person name="Carrano C.J."/>
            <person name="Charrier B."/>
            <person name="Cho G.Y."/>
            <person name="Coelho S.M."/>
            <person name="Collen J."/>
            <person name="Corre E."/>
            <person name="Da Silva C."/>
            <person name="Delage L."/>
            <person name="Delaroque N."/>
            <person name="Dittami S.M."/>
            <person name="Doulbeau S."/>
            <person name="Elias M."/>
            <person name="Farnham G."/>
            <person name="Gachon C.M."/>
            <person name="Gschloessl B."/>
            <person name="Heesch S."/>
            <person name="Jabbari K."/>
            <person name="Jubin C."/>
            <person name="Kawai H."/>
            <person name="Kimura K."/>
            <person name="Kloareg B."/>
            <person name="Kupper F.C."/>
            <person name="Lang D."/>
            <person name="Le Bail A."/>
            <person name="Leblanc C."/>
            <person name="Lerouge P."/>
            <person name="Lohr M."/>
            <person name="Lopez P.J."/>
            <person name="Martens C."/>
            <person name="Maumus F."/>
            <person name="Michel G."/>
            <person name="Miranda-Saavedra D."/>
            <person name="Morales J."/>
            <person name="Moreau H."/>
            <person name="Motomura T."/>
            <person name="Nagasato C."/>
            <person name="Napoli C.A."/>
            <person name="Nelson D.R."/>
            <person name="Nyvall-Collen P."/>
            <person name="Peters A.F."/>
            <person name="Pommier C."/>
            <person name="Potin P."/>
            <person name="Poulain J."/>
            <person name="Quesneville H."/>
            <person name="Read B."/>
            <person name="Rensing S.A."/>
            <person name="Ritter A."/>
            <person name="Rousvoal S."/>
            <person name="Samanta M."/>
            <person name="Samson G."/>
            <person name="Schroeder D.C."/>
            <person name="Segurens B."/>
            <person name="Strittmatter M."/>
            <person name="Tonon T."/>
            <person name="Tregear J.W."/>
            <person name="Valentin K."/>
            <person name="von Dassow P."/>
            <person name="Yamagishi T."/>
            <person name="Van de Peer Y."/>
            <person name="Wincker P."/>
        </authorList>
    </citation>
    <scope>NUCLEOTIDE SEQUENCE [LARGE SCALE GENOMIC DNA]</scope>
    <source>
        <strain evidence="7">Ec32 / CCAP1310/4</strain>
    </source>
</reference>
<feature type="region of interest" description="Disordered" evidence="4">
    <location>
        <begin position="316"/>
        <end position="365"/>
    </location>
</feature>
<organism evidence="6 7">
    <name type="scientific">Ectocarpus siliculosus</name>
    <name type="common">Brown alga</name>
    <name type="synonym">Conferva siliculosa</name>
    <dbReference type="NCBI Taxonomy" id="2880"/>
    <lineage>
        <taxon>Eukaryota</taxon>
        <taxon>Sar</taxon>
        <taxon>Stramenopiles</taxon>
        <taxon>Ochrophyta</taxon>
        <taxon>PX clade</taxon>
        <taxon>Phaeophyceae</taxon>
        <taxon>Ectocarpales</taxon>
        <taxon>Ectocarpaceae</taxon>
        <taxon>Ectocarpus</taxon>
    </lineage>
</organism>
<keyword evidence="3" id="KW-0326">Glycosidase</keyword>
<proteinExistence type="inferred from homology"/>
<dbReference type="EMBL" id="FN648575">
    <property type="protein sequence ID" value="CBN77221.1"/>
    <property type="molecule type" value="Genomic_DNA"/>
</dbReference>
<keyword evidence="7" id="KW-1185">Reference proteome</keyword>
<dbReference type="Proteomes" id="UP000002630">
    <property type="component" value="Linkage Group LG17"/>
</dbReference>
<evidence type="ECO:0000313" key="7">
    <source>
        <dbReference type="Proteomes" id="UP000002630"/>
    </source>
</evidence>
<dbReference type="InterPro" id="IPR023186">
    <property type="entry name" value="IUNH"/>
</dbReference>
<evidence type="ECO:0000256" key="1">
    <source>
        <dbReference type="ARBA" id="ARBA00009176"/>
    </source>
</evidence>
<evidence type="ECO:0000256" key="2">
    <source>
        <dbReference type="ARBA" id="ARBA00022801"/>
    </source>
</evidence>
<feature type="compositionally biased region" description="Low complexity" evidence="4">
    <location>
        <begin position="348"/>
        <end position="357"/>
    </location>
</feature>
<dbReference type="OrthoDB" id="186496at2759"/>
<evidence type="ECO:0000313" key="6">
    <source>
        <dbReference type="EMBL" id="CBN77221.1"/>
    </source>
</evidence>
<sequence length="399" mass="42114">MSSMAAAAVCSPHSTLRTPRPVYLDHDGGNDDYVALVYLLKHENRFDLLGVSVTPANSWWKVGAAATRKILRTLSKKHASSSSSSGAAEGRIPVAESTLDGVNTFPDAWRHDACKLNLLPQLNGFETEEEALRLEKGEDGISGQLLLAQTLLASESPVTVVATGPLTNLAWVLDNFPEASRKIDKVLIMGGAIDVPGNVFADDVEGFDGSAEWNIFWDPPAAKRVWDSDLELVLTPLDATNEVPITKETLLRALAGAHLLETETRPFFAWDLLTVAQLVHPELFTTSQVECDVVVGGASQGRTVRTATTARATAEAAVATAGRPHQQQRSPPAGNEKEDGTGRRGGEDTVSGDVVSTGGAGAGAGGRTVTVIRARDPKELVDVILADLCSSCDGGGASS</sequence>
<dbReference type="Gene3D" id="3.90.245.10">
    <property type="entry name" value="Ribonucleoside hydrolase-like"/>
    <property type="match status" value="1"/>
</dbReference>
<dbReference type="OMA" id="IQMVGLE"/>
<dbReference type="SUPFAM" id="SSF53590">
    <property type="entry name" value="Nucleoside hydrolase"/>
    <property type="match status" value="1"/>
</dbReference>
<dbReference type="STRING" id="2880.D8LM07"/>
<gene>
    <name evidence="6" type="ORF">Esi_0038_0110</name>
</gene>
<dbReference type="PANTHER" id="PTHR12304">
    <property type="entry name" value="INOSINE-URIDINE PREFERRING NUCLEOSIDE HYDROLASE"/>
    <property type="match status" value="1"/>
</dbReference>
<dbReference type="GO" id="GO:0008477">
    <property type="term" value="F:purine nucleosidase activity"/>
    <property type="evidence" value="ECO:0007669"/>
    <property type="project" value="TreeGrafter"/>
</dbReference>
<dbReference type="PANTHER" id="PTHR12304:SF46">
    <property type="entry name" value="INOSINE-ADENOSINE-GUANOSINE-NUCLEOSIDE HYDROLASE"/>
    <property type="match status" value="1"/>
</dbReference>
<dbReference type="InterPro" id="IPR036452">
    <property type="entry name" value="Ribo_hydro-like"/>
</dbReference>
<evidence type="ECO:0000256" key="4">
    <source>
        <dbReference type="SAM" id="MobiDB-lite"/>
    </source>
</evidence>
<name>D8LM07_ECTSI</name>
<dbReference type="GO" id="GO:0005829">
    <property type="term" value="C:cytosol"/>
    <property type="evidence" value="ECO:0007669"/>
    <property type="project" value="TreeGrafter"/>
</dbReference>
<dbReference type="GO" id="GO:0006152">
    <property type="term" value="P:purine nucleoside catabolic process"/>
    <property type="evidence" value="ECO:0007669"/>
    <property type="project" value="TreeGrafter"/>
</dbReference>
<dbReference type="Pfam" id="PF01156">
    <property type="entry name" value="IU_nuc_hydro"/>
    <property type="match status" value="1"/>
</dbReference>